<evidence type="ECO:0000256" key="6">
    <source>
        <dbReference type="ARBA" id="ARBA00023136"/>
    </source>
</evidence>
<evidence type="ECO:0000256" key="5">
    <source>
        <dbReference type="ARBA" id="ARBA00022989"/>
    </source>
</evidence>
<keyword evidence="2 7" id="KW-0813">Transport</keyword>
<feature type="transmembrane region" description="Helical" evidence="7">
    <location>
        <begin position="41"/>
        <end position="61"/>
    </location>
</feature>
<proteinExistence type="inferred from homology"/>
<feature type="transmembrane region" description="Helical" evidence="7">
    <location>
        <begin position="166"/>
        <end position="185"/>
    </location>
</feature>
<feature type="compositionally biased region" description="Polar residues" evidence="8">
    <location>
        <begin position="1"/>
        <end position="18"/>
    </location>
</feature>
<dbReference type="PROSITE" id="PS50928">
    <property type="entry name" value="ABC_TM1"/>
    <property type="match status" value="1"/>
</dbReference>
<comment type="similarity">
    <text evidence="7">Belongs to the binding-protein-dependent transport system permease family.</text>
</comment>
<dbReference type="OrthoDB" id="9812701at2"/>
<feature type="domain" description="ABC transmembrane type-1" evidence="9">
    <location>
        <begin position="106"/>
        <end position="293"/>
    </location>
</feature>
<comment type="subcellular location">
    <subcellularLocation>
        <location evidence="1 7">Cell membrane</location>
        <topology evidence="1 7">Multi-pass membrane protein</topology>
    </subcellularLocation>
</comment>
<dbReference type="AlphaFoldDB" id="A0A411YKN0"/>
<feature type="transmembrane region" description="Helical" evidence="7">
    <location>
        <begin position="141"/>
        <end position="160"/>
    </location>
</feature>
<evidence type="ECO:0000256" key="4">
    <source>
        <dbReference type="ARBA" id="ARBA00022692"/>
    </source>
</evidence>
<dbReference type="KEGG" id="erz:ER308_20760"/>
<dbReference type="InterPro" id="IPR050366">
    <property type="entry name" value="BP-dependent_transpt_permease"/>
</dbReference>
<sequence>MTDPSATGHSGTQATEPTGESVAEGASLWGEAWRDLRKSPVFVLPVVLIVLFTVIAIWPQWFTDMGPRTCDLARSADPPEAGHWFGFDRQGCDLYTRVIFSTRASLLIGLMVTLGALAIAMVLGSLSGYFGGWLDGLLGRIADIFFGIPLVIGAIVLLTAVVDRGVLQVSGVLILLAWPPMFRLMRSTVLSVRETDYVQAAKALGAGHVRTILRHVVPNAIAPVIAYATVFMGVIIGAEATLTFLGAGLQLPALSWGVLLSSPPARELLNTPHLLLFPSLFVSLTVLSFVLAGDTLRDALDPKLR</sequence>
<accession>A0A411YKN0</accession>
<keyword evidence="6 7" id="KW-0472">Membrane</keyword>
<evidence type="ECO:0000256" key="8">
    <source>
        <dbReference type="SAM" id="MobiDB-lite"/>
    </source>
</evidence>
<dbReference type="Pfam" id="PF12911">
    <property type="entry name" value="OppC_N"/>
    <property type="match status" value="1"/>
</dbReference>
<dbReference type="PANTHER" id="PTHR43386:SF6">
    <property type="entry name" value="ABC TRANSPORTER PERMEASE PROTEIN"/>
    <property type="match status" value="1"/>
</dbReference>
<keyword evidence="4 7" id="KW-0812">Transmembrane</keyword>
<dbReference type="InterPro" id="IPR000515">
    <property type="entry name" value="MetI-like"/>
</dbReference>
<dbReference type="GO" id="GO:0055085">
    <property type="term" value="P:transmembrane transport"/>
    <property type="evidence" value="ECO:0007669"/>
    <property type="project" value="InterPro"/>
</dbReference>
<keyword evidence="5 7" id="KW-1133">Transmembrane helix</keyword>
<feature type="transmembrane region" description="Helical" evidence="7">
    <location>
        <begin position="244"/>
        <end position="262"/>
    </location>
</feature>
<dbReference type="GO" id="GO:0005886">
    <property type="term" value="C:plasma membrane"/>
    <property type="evidence" value="ECO:0007669"/>
    <property type="project" value="UniProtKB-SubCell"/>
</dbReference>
<dbReference type="InterPro" id="IPR035906">
    <property type="entry name" value="MetI-like_sf"/>
</dbReference>
<feature type="transmembrane region" description="Helical" evidence="7">
    <location>
        <begin position="274"/>
        <end position="293"/>
    </location>
</feature>
<evidence type="ECO:0000313" key="11">
    <source>
        <dbReference type="Proteomes" id="UP000291469"/>
    </source>
</evidence>
<evidence type="ECO:0000313" key="10">
    <source>
        <dbReference type="EMBL" id="QBI21747.1"/>
    </source>
</evidence>
<feature type="transmembrane region" description="Helical" evidence="7">
    <location>
        <begin position="220"/>
        <end position="238"/>
    </location>
</feature>
<keyword evidence="3" id="KW-1003">Cell membrane</keyword>
<evidence type="ECO:0000256" key="7">
    <source>
        <dbReference type="RuleBase" id="RU363032"/>
    </source>
</evidence>
<keyword evidence="11" id="KW-1185">Reference proteome</keyword>
<organism evidence="10 11">
    <name type="scientific">Egibacter rhizosphaerae</name>
    <dbReference type="NCBI Taxonomy" id="1670831"/>
    <lineage>
        <taxon>Bacteria</taxon>
        <taxon>Bacillati</taxon>
        <taxon>Actinomycetota</taxon>
        <taxon>Nitriliruptoria</taxon>
        <taxon>Egibacterales</taxon>
        <taxon>Egibacteraceae</taxon>
        <taxon>Egibacter</taxon>
    </lineage>
</organism>
<dbReference type="EMBL" id="CP036402">
    <property type="protein sequence ID" value="QBI21747.1"/>
    <property type="molecule type" value="Genomic_DNA"/>
</dbReference>
<reference evidence="10 11" key="1">
    <citation type="submission" date="2019-01" db="EMBL/GenBank/DDBJ databases">
        <title>Egibacter rhizosphaerae EGI 80759T.</title>
        <authorList>
            <person name="Chen D.-D."/>
            <person name="Tian Y."/>
            <person name="Jiao J.-Y."/>
            <person name="Zhang X.-T."/>
            <person name="Zhang Y.-G."/>
            <person name="Zhang Y."/>
            <person name="Xiao M."/>
            <person name="Shu W.-S."/>
            <person name="Li W.-J."/>
        </authorList>
    </citation>
    <scope>NUCLEOTIDE SEQUENCE [LARGE SCALE GENOMIC DNA]</scope>
    <source>
        <strain evidence="10 11">EGI 80759</strain>
    </source>
</reference>
<evidence type="ECO:0000256" key="3">
    <source>
        <dbReference type="ARBA" id="ARBA00022475"/>
    </source>
</evidence>
<dbReference type="Pfam" id="PF00528">
    <property type="entry name" value="BPD_transp_1"/>
    <property type="match status" value="1"/>
</dbReference>
<feature type="region of interest" description="Disordered" evidence="8">
    <location>
        <begin position="1"/>
        <end position="21"/>
    </location>
</feature>
<dbReference type="Proteomes" id="UP000291469">
    <property type="component" value="Chromosome"/>
</dbReference>
<evidence type="ECO:0000256" key="2">
    <source>
        <dbReference type="ARBA" id="ARBA00022448"/>
    </source>
</evidence>
<dbReference type="CDD" id="cd06261">
    <property type="entry name" value="TM_PBP2"/>
    <property type="match status" value="1"/>
</dbReference>
<evidence type="ECO:0000259" key="9">
    <source>
        <dbReference type="PROSITE" id="PS50928"/>
    </source>
</evidence>
<dbReference type="PANTHER" id="PTHR43386">
    <property type="entry name" value="OLIGOPEPTIDE TRANSPORT SYSTEM PERMEASE PROTEIN APPC"/>
    <property type="match status" value="1"/>
</dbReference>
<name>A0A411YKN0_9ACTN</name>
<evidence type="ECO:0000256" key="1">
    <source>
        <dbReference type="ARBA" id="ARBA00004651"/>
    </source>
</evidence>
<dbReference type="Gene3D" id="1.10.3720.10">
    <property type="entry name" value="MetI-like"/>
    <property type="match status" value="1"/>
</dbReference>
<feature type="transmembrane region" description="Helical" evidence="7">
    <location>
        <begin position="104"/>
        <end position="129"/>
    </location>
</feature>
<gene>
    <name evidence="10" type="ORF">ER308_20760</name>
</gene>
<dbReference type="InterPro" id="IPR025966">
    <property type="entry name" value="OppC_N"/>
</dbReference>
<dbReference type="SUPFAM" id="SSF161098">
    <property type="entry name" value="MetI-like"/>
    <property type="match status" value="1"/>
</dbReference>
<protein>
    <submittedName>
        <fullName evidence="10">ABC transporter permease</fullName>
    </submittedName>
</protein>
<dbReference type="RefSeq" id="WP_131156739.1">
    <property type="nucleotide sequence ID" value="NZ_CP036402.1"/>
</dbReference>